<gene>
    <name evidence="2" type="ORF">SAMN05443545_11117</name>
</gene>
<evidence type="ECO:0000256" key="1">
    <source>
        <dbReference type="SAM" id="SignalP"/>
    </source>
</evidence>
<dbReference type="Proteomes" id="UP000198500">
    <property type="component" value="Unassembled WGS sequence"/>
</dbReference>
<dbReference type="OrthoDB" id="5740854at2"/>
<dbReference type="InterPro" id="IPR005619">
    <property type="entry name" value="Uncharacterised_YajG"/>
</dbReference>
<proteinExistence type="predicted"/>
<dbReference type="Pfam" id="PF03923">
    <property type="entry name" value="Lipoprotein_16"/>
    <property type="match status" value="1"/>
</dbReference>
<feature type="chain" id="PRO_5011638933" evidence="1">
    <location>
        <begin position="23"/>
        <end position="195"/>
    </location>
</feature>
<sequence length="195" mass="21160">MQRRLIALFCLALALILVGGCASPHYLEADPRVGGDLPRNGNGEEVTVNVVDDRESEVLGTRSGAANASATVTVYAHELVPKLQEQAELAVQRMGFSPTREAAEGRPSLTLTLKRLGYGRGASQPMLGSARLEAVFLAKAVNGRQTYTGTYTSRRDQSYVIRPGEEANTEMVNEVLSNALDRAFRDQELGRLLAR</sequence>
<evidence type="ECO:0000313" key="3">
    <source>
        <dbReference type="Proteomes" id="UP000198500"/>
    </source>
</evidence>
<organism evidence="2 3">
    <name type="scientific">Aidingimonas halophila</name>
    <dbReference type="NCBI Taxonomy" id="574349"/>
    <lineage>
        <taxon>Bacteria</taxon>
        <taxon>Pseudomonadati</taxon>
        <taxon>Pseudomonadota</taxon>
        <taxon>Gammaproteobacteria</taxon>
        <taxon>Oceanospirillales</taxon>
        <taxon>Halomonadaceae</taxon>
        <taxon>Aidingimonas</taxon>
    </lineage>
</organism>
<dbReference type="AlphaFoldDB" id="A0A1H3H4L3"/>
<keyword evidence="3" id="KW-1185">Reference proteome</keyword>
<feature type="signal peptide" evidence="1">
    <location>
        <begin position="1"/>
        <end position="22"/>
    </location>
</feature>
<dbReference type="PROSITE" id="PS51257">
    <property type="entry name" value="PROKAR_LIPOPROTEIN"/>
    <property type="match status" value="1"/>
</dbReference>
<dbReference type="EMBL" id="FNNI01000011">
    <property type="protein sequence ID" value="SDY10456.1"/>
    <property type="molecule type" value="Genomic_DNA"/>
</dbReference>
<dbReference type="RefSeq" id="WP_092572100.1">
    <property type="nucleotide sequence ID" value="NZ_BMXH01000012.1"/>
</dbReference>
<name>A0A1H3H4L3_9GAMM</name>
<protein>
    <submittedName>
        <fullName evidence="2">Uncharacterized lipoprotein</fullName>
    </submittedName>
</protein>
<reference evidence="2 3" key="1">
    <citation type="submission" date="2016-10" db="EMBL/GenBank/DDBJ databases">
        <authorList>
            <person name="de Groot N.N."/>
        </authorList>
    </citation>
    <scope>NUCLEOTIDE SEQUENCE [LARGE SCALE GENOMIC DNA]</scope>
    <source>
        <strain evidence="2 3">DSM 19219</strain>
    </source>
</reference>
<keyword evidence="2" id="KW-0449">Lipoprotein</keyword>
<accession>A0A1H3H4L3</accession>
<keyword evidence="1" id="KW-0732">Signal</keyword>
<evidence type="ECO:0000313" key="2">
    <source>
        <dbReference type="EMBL" id="SDY10456.1"/>
    </source>
</evidence>